<accession>A0A7H9S4W1</accession>
<dbReference type="AlphaFoldDB" id="A0A7H9S4W1"/>
<gene>
    <name evidence="1" type="ORF">HVY77_03750</name>
</gene>
<protein>
    <submittedName>
        <fullName evidence="1">Uncharacterized protein</fullName>
    </submittedName>
</protein>
<reference evidence="1 2" key="1">
    <citation type="submission" date="2020-06" db="EMBL/GenBank/DDBJ databases">
        <title>REHAB project genomes.</title>
        <authorList>
            <person name="Shaw L.P."/>
        </authorList>
    </citation>
    <scope>NUCLEOTIDE SEQUENCE [LARGE SCALE GENOMIC DNA]</scope>
    <source>
        <strain evidence="1 2">RHB30-C10</strain>
    </source>
</reference>
<evidence type="ECO:0000313" key="2">
    <source>
        <dbReference type="Proteomes" id="UP000512322"/>
    </source>
</evidence>
<evidence type="ECO:0000313" key="1">
    <source>
        <dbReference type="EMBL" id="QMF66221.1"/>
    </source>
</evidence>
<organism evidence="1 2">
    <name type="scientific">Escherichia coli</name>
    <dbReference type="NCBI Taxonomy" id="562"/>
    <lineage>
        <taxon>Bacteria</taxon>
        <taxon>Pseudomonadati</taxon>
        <taxon>Pseudomonadota</taxon>
        <taxon>Gammaproteobacteria</taxon>
        <taxon>Enterobacterales</taxon>
        <taxon>Enterobacteriaceae</taxon>
        <taxon>Escherichia</taxon>
    </lineage>
</organism>
<name>A0A7H9S4W1_ECOLX</name>
<dbReference type="EMBL" id="CP057293">
    <property type="protein sequence ID" value="QMF66221.1"/>
    <property type="molecule type" value="Genomic_DNA"/>
</dbReference>
<dbReference type="Proteomes" id="UP000512322">
    <property type="component" value="Chromosome"/>
</dbReference>
<dbReference type="RefSeq" id="WP_157918224.1">
    <property type="nucleotide sequence ID" value="NZ_BLCD01000284.1"/>
</dbReference>
<sequence length="74" mass="7808">MKLPDDGCDSSRGEVTLAARVTGRRGLSLPESFGVDAVEAGIRGLAHTAGEPVVVVLVAASGTFFRHHLSRFCR</sequence>
<proteinExistence type="predicted"/>